<proteinExistence type="predicted"/>
<dbReference type="EMBL" id="JARBDR010000440">
    <property type="protein sequence ID" value="KAJ8312806.1"/>
    <property type="molecule type" value="Genomic_DNA"/>
</dbReference>
<feature type="compositionally biased region" description="Polar residues" evidence="7">
    <location>
        <begin position="533"/>
        <end position="564"/>
    </location>
</feature>
<dbReference type="InterPro" id="IPR046360">
    <property type="entry name" value="T-box_DNA-bd"/>
</dbReference>
<sequence length="619" mass="69114">MIYSGTNPDLAMTYNPFLIHRPADYSSLFAQQSYLPGMTIQPPGFAGSVLPKLQQPGTTRSHLTPGDLLHPLHQRPIRSLEPPEAEVQDDPKVELEGKNLWEKFHEIGTEMVITKSGRRLFPPYKVRVSGLDKRAKYILLMDIVAVDDCRYKFHNSRWMVAGKADPEMPKRMYIHPDSPSTGEQWMQKVVSFHKLKLSNNISDKNGYTILNSMHKYQPRFHLVRANDILKLPYSAFRTYVFKETSFIAVTAYQNEKITQLKIDNNPFAKGFRDSGIFPTEVEEPKSQSEIFKETSSKIENETDTLKSNRINSPVTDVKVSVFQKVSEIGQKDDIVSNGISDIEEKNNIKNSSSEEPENQRREHCKTPEPMCVDHHKKEKEKSPHSVERMLGNYKPVSKDHTSPPNVTVVQPSVSHPMFPYLYPYHTTSSGLPYPMSHMLLPGSTGLPHGLQLPFLTSGHSDIGHLPPSHPHALSSLGQLPLPGHHLLQSSYSSLNPHLSGNSSVSPTQLSGSSVGPVFPSRSSPRFSPYSLPLTKSTALTSTSPVTSSGLHIDSPTNQSSQSPPLSIHRVKQVSPYRGHSPLPAHMSPISSSLKPKSQIKSIEQMLNGLERKDIIGRDS</sequence>
<evidence type="ECO:0000256" key="4">
    <source>
        <dbReference type="ARBA" id="ARBA00023163"/>
    </source>
</evidence>
<evidence type="ECO:0000256" key="5">
    <source>
        <dbReference type="ARBA" id="ARBA00023242"/>
    </source>
</evidence>
<protein>
    <recommendedName>
        <fullName evidence="8">T-box domain-containing protein</fullName>
    </recommendedName>
</protein>
<keyword evidence="5 6" id="KW-0539">Nucleus</keyword>
<feature type="compositionally biased region" description="Polar residues" evidence="7">
    <location>
        <begin position="492"/>
        <end position="508"/>
    </location>
</feature>
<name>A0ABQ9F9B9_TEGGR</name>
<dbReference type="InterPro" id="IPR001699">
    <property type="entry name" value="TF_T-box"/>
</dbReference>
<organism evidence="9 10">
    <name type="scientific">Tegillarca granosa</name>
    <name type="common">Malaysian cockle</name>
    <name type="synonym">Anadara granosa</name>
    <dbReference type="NCBI Taxonomy" id="220873"/>
    <lineage>
        <taxon>Eukaryota</taxon>
        <taxon>Metazoa</taxon>
        <taxon>Spiralia</taxon>
        <taxon>Lophotrochozoa</taxon>
        <taxon>Mollusca</taxon>
        <taxon>Bivalvia</taxon>
        <taxon>Autobranchia</taxon>
        <taxon>Pteriomorphia</taxon>
        <taxon>Arcoida</taxon>
        <taxon>Arcoidea</taxon>
        <taxon>Arcidae</taxon>
        <taxon>Tegillarca</taxon>
    </lineage>
</organism>
<evidence type="ECO:0000256" key="2">
    <source>
        <dbReference type="ARBA" id="ARBA00023015"/>
    </source>
</evidence>
<feature type="domain" description="T-box" evidence="8">
    <location>
        <begin position="95"/>
        <end position="273"/>
    </location>
</feature>
<accession>A0ABQ9F9B9</accession>
<feature type="region of interest" description="Disordered" evidence="7">
    <location>
        <begin position="336"/>
        <end position="385"/>
    </location>
</feature>
<dbReference type="SMART" id="SM00425">
    <property type="entry name" value="TBOX"/>
    <property type="match status" value="1"/>
</dbReference>
<feature type="compositionally biased region" description="Basic and acidic residues" evidence="7">
    <location>
        <begin position="357"/>
        <end position="385"/>
    </location>
</feature>
<dbReference type="PANTHER" id="PTHR11267:SF181">
    <property type="entry name" value="OPTOMOTOR-BLIND PROTEIN"/>
    <property type="match status" value="1"/>
</dbReference>
<dbReference type="Pfam" id="PF00907">
    <property type="entry name" value="T-box"/>
    <property type="match status" value="1"/>
</dbReference>
<keyword evidence="4" id="KW-0804">Transcription</keyword>
<comment type="subcellular location">
    <subcellularLocation>
        <location evidence="1 6">Nucleus</location>
    </subcellularLocation>
</comment>
<evidence type="ECO:0000259" key="8">
    <source>
        <dbReference type="PROSITE" id="PS50252"/>
    </source>
</evidence>
<evidence type="ECO:0000256" key="6">
    <source>
        <dbReference type="PROSITE-ProRule" id="PRU00201"/>
    </source>
</evidence>
<feature type="compositionally biased region" description="Low complexity" evidence="7">
    <location>
        <begin position="509"/>
        <end position="532"/>
    </location>
</feature>
<reference evidence="9 10" key="1">
    <citation type="submission" date="2022-12" db="EMBL/GenBank/DDBJ databases">
        <title>Chromosome-level genome of Tegillarca granosa.</title>
        <authorList>
            <person name="Kim J."/>
        </authorList>
    </citation>
    <scope>NUCLEOTIDE SEQUENCE [LARGE SCALE GENOMIC DNA]</scope>
    <source>
        <strain evidence="9">Teg-2019</strain>
        <tissue evidence="9">Adductor muscle</tissue>
    </source>
</reference>
<dbReference type="PROSITE" id="PS50252">
    <property type="entry name" value="TBOX_3"/>
    <property type="match status" value="1"/>
</dbReference>
<dbReference type="PANTHER" id="PTHR11267">
    <property type="entry name" value="T-BOX PROTEIN-RELATED"/>
    <property type="match status" value="1"/>
</dbReference>
<dbReference type="PROSITE" id="PS01264">
    <property type="entry name" value="TBOX_2"/>
    <property type="match status" value="1"/>
</dbReference>
<feature type="compositionally biased region" description="Polar residues" evidence="7">
    <location>
        <begin position="588"/>
        <end position="598"/>
    </location>
</feature>
<evidence type="ECO:0000313" key="10">
    <source>
        <dbReference type="Proteomes" id="UP001217089"/>
    </source>
</evidence>
<dbReference type="Gene3D" id="2.60.40.820">
    <property type="entry name" value="Transcription factor, T-box"/>
    <property type="match status" value="1"/>
</dbReference>
<dbReference type="Proteomes" id="UP001217089">
    <property type="component" value="Unassembled WGS sequence"/>
</dbReference>
<dbReference type="PROSITE" id="PS01283">
    <property type="entry name" value="TBOX_1"/>
    <property type="match status" value="1"/>
</dbReference>
<keyword evidence="10" id="KW-1185">Reference proteome</keyword>
<evidence type="ECO:0000256" key="7">
    <source>
        <dbReference type="SAM" id="MobiDB-lite"/>
    </source>
</evidence>
<evidence type="ECO:0000313" key="9">
    <source>
        <dbReference type="EMBL" id="KAJ8312806.1"/>
    </source>
</evidence>
<dbReference type="InterPro" id="IPR018186">
    <property type="entry name" value="TF_T-box_CS"/>
</dbReference>
<comment type="caution">
    <text evidence="6">Lacks conserved residue(s) required for the propagation of feature annotation.</text>
</comment>
<dbReference type="PRINTS" id="PR00937">
    <property type="entry name" value="TBOX"/>
</dbReference>
<dbReference type="InterPro" id="IPR036960">
    <property type="entry name" value="T-box_sf"/>
</dbReference>
<comment type="caution">
    <text evidence="9">The sequence shown here is derived from an EMBL/GenBank/DDBJ whole genome shotgun (WGS) entry which is preliminary data.</text>
</comment>
<evidence type="ECO:0000256" key="3">
    <source>
        <dbReference type="ARBA" id="ARBA00023125"/>
    </source>
</evidence>
<dbReference type="SUPFAM" id="SSF49417">
    <property type="entry name" value="p53-like transcription factors"/>
    <property type="match status" value="1"/>
</dbReference>
<keyword evidence="3 6" id="KW-0238">DNA-binding</keyword>
<gene>
    <name evidence="9" type="ORF">KUTeg_010179</name>
</gene>
<evidence type="ECO:0000256" key="1">
    <source>
        <dbReference type="ARBA" id="ARBA00004123"/>
    </source>
</evidence>
<dbReference type="CDD" id="cd20188">
    <property type="entry name" value="T-box_TBX2_3-like"/>
    <property type="match status" value="1"/>
</dbReference>
<dbReference type="InterPro" id="IPR008967">
    <property type="entry name" value="p53-like_TF_DNA-bd_sf"/>
</dbReference>
<feature type="region of interest" description="Disordered" evidence="7">
    <location>
        <begin position="492"/>
        <end position="598"/>
    </location>
</feature>
<keyword evidence="2" id="KW-0805">Transcription regulation</keyword>